<evidence type="ECO:0000256" key="4">
    <source>
        <dbReference type="PIRNR" id="PIRNR000343"/>
    </source>
</evidence>
<dbReference type="SUPFAM" id="SSF48613">
    <property type="entry name" value="Heme oxygenase-like"/>
    <property type="match status" value="1"/>
</dbReference>
<feature type="binding site" description="axial binding residue" evidence="5">
    <location>
        <position position="40"/>
    </location>
    <ligand>
        <name>heme b</name>
        <dbReference type="ChEBI" id="CHEBI:60344"/>
    </ligand>
    <ligandPart>
        <name>Fe</name>
        <dbReference type="ChEBI" id="CHEBI:18248"/>
    </ligandPart>
</feature>
<evidence type="ECO:0000313" key="6">
    <source>
        <dbReference type="EMBL" id="KAK6165816.1"/>
    </source>
</evidence>
<dbReference type="PANTHER" id="PTHR10720">
    <property type="entry name" value="HEME OXYGENASE"/>
    <property type="match status" value="1"/>
</dbReference>
<dbReference type="GO" id="GO:0046872">
    <property type="term" value="F:metal ion binding"/>
    <property type="evidence" value="ECO:0007669"/>
    <property type="project" value="UniProtKB-UniRule"/>
</dbReference>
<comment type="catalytic activity">
    <reaction evidence="4">
        <text>heme b + 3 reduced [NADPH--hemoprotein reductase] + 3 O2 = biliverdin IXalpha + CO + Fe(2+) + 3 oxidized [NADPH--hemoprotein reductase] + 3 H2O + H(+)</text>
        <dbReference type="Rhea" id="RHEA:21764"/>
        <dbReference type="Rhea" id="RHEA-COMP:11964"/>
        <dbReference type="Rhea" id="RHEA-COMP:11965"/>
        <dbReference type="ChEBI" id="CHEBI:15377"/>
        <dbReference type="ChEBI" id="CHEBI:15378"/>
        <dbReference type="ChEBI" id="CHEBI:15379"/>
        <dbReference type="ChEBI" id="CHEBI:17245"/>
        <dbReference type="ChEBI" id="CHEBI:29033"/>
        <dbReference type="ChEBI" id="CHEBI:57618"/>
        <dbReference type="ChEBI" id="CHEBI:57991"/>
        <dbReference type="ChEBI" id="CHEBI:58210"/>
        <dbReference type="ChEBI" id="CHEBI:60344"/>
        <dbReference type="EC" id="1.14.14.18"/>
    </reaction>
</comment>
<keyword evidence="2 4" id="KW-0479">Metal-binding</keyword>
<proteinExistence type="inferred from homology"/>
<evidence type="ECO:0000256" key="5">
    <source>
        <dbReference type="PIRSR" id="PIRSR000343-2"/>
    </source>
</evidence>
<evidence type="ECO:0000256" key="1">
    <source>
        <dbReference type="ARBA" id="ARBA00022617"/>
    </source>
</evidence>
<dbReference type="GO" id="GO:0020037">
    <property type="term" value="F:heme binding"/>
    <property type="evidence" value="ECO:0007669"/>
    <property type="project" value="TreeGrafter"/>
</dbReference>
<dbReference type="EMBL" id="JAZGQO010000021">
    <property type="protein sequence ID" value="KAK6165816.1"/>
    <property type="molecule type" value="Genomic_DNA"/>
</dbReference>
<dbReference type="GO" id="GO:0004392">
    <property type="term" value="F:heme oxygenase (decyclizing) activity"/>
    <property type="evidence" value="ECO:0007669"/>
    <property type="project" value="UniProtKB-UniRule"/>
</dbReference>
<dbReference type="GO" id="GO:0006788">
    <property type="term" value="P:heme oxidation"/>
    <property type="evidence" value="ECO:0007669"/>
    <property type="project" value="UniProtKB-UniRule"/>
</dbReference>
<dbReference type="GO" id="GO:0006979">
    <property type="term" value="P:response to oxidative stress"/>
    <property type="evidence" value="ECO:0007669"/>
    <property type="project" value="TreeGrafter"/>
</dbReference>
<dbReference type="Proteomes" id="UP001347796">
    <property type="component" value="Unassembled WGS sequence"/>
</dbReference>
<dbReference type="PRINTS" id="PR00088">
    <property type="entry name" value="HAEMOXYGNASE"/>
</dbReference>
<evidence type="ECO:0000256" key="2">
    <source>
        <dbReference type="ARBA" id="ARBA00022723"/>
    </source>
</evidence>
<evidence type="ECO:0000256" key="3">
    <source>
        <dbReference type="ARBA" id="ARBA00023004"/>
    </source>
</evidence>
<gene>
    <name evidence="6" type="ORF">SNE40_022656</name>
</gene>
<dbReference type="Pfam" id="PF01126">
    <property type="entry name" value="Heme_oxygenase"/>
    <property type="match status" value="1"/>
</dbReference>
<dbReference type="AlphaFoldDB" id="A0AAN8G8N3"/>
<dbReference type="Gene3D" id="1.20.910.10">
    <property type="entry name" value="Heme oxygenase-like"/>
    <property type="match status" value="1"/>
</dbReference>
<dbReference type="CDD" id="cd19165">
    <property type="entry name" value="HemeO"/>
    <property type="match status" value="1"/>
</dbReference>
<dbReference type="InterPro" id="IPR016084">
    <property type="entry name" value="Haem_Oase-like_multi-hlx"/>
</dbReference>
<evidence type="ECO:0000313" key="7">
    <source>
        <dbReference type="Proteomes" id="UP001347796"/>
    </source>
</evidence>
<name>A0AAN8G8N3_PATCE</name>
<dbReference type="PIRSF" id="PIRSF000343">
    <property type="entry name" value="Haem_Oase"/>
    <property type="match status" value="1"/>
</dbReference>
<keyword evidence="1 4" id="KW-0349">Heme</keyword>
<organism evidence="6 7">
    <name type="scientific">Patella caerulea</name>
    <name type="common">Rayed Mediterranean limpet</name>
    <dbReference type="NCBI Taxonomy" id="87958"/>
    <lineage>
        <taxon>Eukaryota</taxon>
        <taxon>Metazoa</taxon>
        <taxon>Spiralia</taxon>
        <taxon>Lophotrochozoa</taxon>
        <taxon>Mollusca</taxon>
        <taxon>Gastropoda</taxon>
        <taxon>Patellogastropoda</taxon>
        <taxon>Patelloidea</taxon>
        <taxon>Patellidae</taxon>
        <taxon>Patella</taxon>
    </lineage>
</organism>
<dbReference type="PANTHER" id="PTHR10720:SF0">
    <property type="entry name" value="HEME OXYGENASE"/>
    <property type="match status" value="1"/>
</dbReference>
<reference evidence="6 7" key="1">
    <citation type="submission" date="2024-01" db="EMBL/GenBank/DDBJ databases">
        <title>The genome of the rayed Mediterranean limpet Patella caerulea (Linnaeus, 1758).</title>
        <authorList>
            <person name="Anh-Thu Weber A."/>
            <person name="Halstead-Nussloch G."/>
        </authorList>
    </citation>
    <scope>NUCLEOTIDE SEQUENCE [LARGE SCALE GENOMIC DNA]</scope>
    <source>
        <strain evidence="6">AATW-2023a</strain>
        <tissue evidence="6">Whole specimen</tissue>
    </source>
</reference>
<dbReference type="GO" id="GO:0042167">
    <property type="term" value="P:heme catabolic process"/>
    <property type="evidence" value="ECO:0007669"/>
    <property type="project" value="TreeGrafter"/>
</dbReference>
<keyword evidence="7" id="KW-1185">Reference proteome</keyword>
<protein>
    <recommendedName>
        <fullName evidence="4">Heme oxygenase</fullName>
        <ecNumber evidence="4">1.14.14.18</ecNumber>
    </recommendedName>
</protein>
<accession>A0AAN8G8N3</accession>
<dbReference type="InterPro" id="IPR002051">
    <property type="entry name" value="Haem_Oase"/>
</dbReference>
<dbReference type="EC" id="1.14.14.18" evidence="4"/>
<comment type="similarity">
    <text evidence="4">Belongs to the heme oxygenase family.</text>
</comment>
<dbReference type="InterPro" id="IPR016053">
    <property type="entry name" value="Haem_Oase-like"/>
</dbReference>
<sequence length="282" mass="33366">MHIFIYILVFSDLKKDKYLTKKDRSTPLDQAMLFATFDLHRAVENKPFVQTMIMKTITRPAYATYLSQLYFIYKAMEEVGEHCQNDPYVKPLYFPTELNREKALIEDLVYFYGEKWESKIKCTPATIRYIDRITYLGESNPAMLIPHNFVRYFGDLSGGQVLKYKMRKSLKLNEEDKGVQFYIFENVVDGNKFMQFYTNRLNALELSNAMYDEMLEEARNAFQLNMDLFEDLEKLYPCIKNKQLEQVKKLVTVIRHSQKTWTISAILFVLALITKVYRDVSL</sequence>
<keyword evidence="3 4" id="KW-0408">Iron</keyword>
<comment type="caution">
    <text evidence="6">The sequence shown here is derived from an EMBL/GenBank/DDBJ whole genome shotgun (WGS) entry which is preliminary data.</text>
</comment>